<sequence>ELLINYYYRGANFVALQKAEEELDFSFDEYLLKIKNCYSPWVLSIKN</sequence>
<proteinExistence type="predicted"/>
<protein>
    <submittedName>
        <fullName evidence="1">Uncharacterized protein</fullName>
    </submittedName>
</protein>
<accession>A0A0F9DCS6</accession>
<evidence type="ECO:0000313" key="1">
    <source>
        <dbReference type="EMBL" id="KKL51511.1"/>
    </source>
</evidence>
<organism evidence="1">
    <name type="scientific">marine sediment metagenome</name>
    <dbReference type="NCBI Taxonomy" id="412755"/>
    <lineage>
        <taxon>unclassified sequences</taxon>
        <taxon>metagenomes</taxon>
        <taxon>ecological metagenomes</taxon>
    </lineage>
</organism>
<feature type="non-terminal residue" evidence="1">
    <location>
        <position position="1"/>
    </location>
</feature>
<comment type="caution">
    <text evidence="1">The sequence shown here is derived from an EMBL/GenBank/DDBJ whole genome shotgun (WGS) entry which is preliminary data.</text>
</comment>
<dbReference type="EMBL" id="LAZR01032223">
    <property type="protein sequence ID" value="KKL51511.1"/>
    <property type="molecule type" value="Genomic_DNA"/>
</dbReference>
<dbReference type="AlphaFoldDB" id="A0A0F9DCS6"/>
<reference evidence="1" key="1">
    <citation type="journal article" date="2015" name="Nature">
        <title>Complex archaea that bridge the gap between prokaryotes and eukaryotes.</title>
        <authorList>
            <person name="Spang A."/>
            <person name="Saw J.H."/>
            <person name="Jorgensen S.L."/>
            <person name="Zaremba-Niedzwiedzka K."/>
            <person name="Martijn J."/>
            <person name="Lind A.E."/>
            <person name="van Eijk R."/>
            <person name="Schleper C."/>
            <person name="Guy L."/>
            <person name="Ettema T.J."/>
        </authorList>
    </citation>
    <scope>NUCLEOTIDE SEQUENCE</scope>
</reference>
<gene>
    <name evidence="1" type="ORF">LCGC14_2294750</name>
</gene>
<name>A0A0F9DCS6_9ZZZZ</name>